<dbReference type="WBParaSite" id="nRc.2.0.1.t22926-RA">
    <property type="protein sequence ID" value="nRc.2.0.1.t22926-RA"/>
    <property type="gene ID" value="nRc.2.0.1.g22926"/>
</dbReference>
<organism evidence="2 3">
    <name type="scientific">Romanomermis culicivorax</name>
    <name type="common">Nematode worm</name>
    <dbReference type="NCBI Taxonomy" id="13658"/>
    <lineage>
        <taxon>Eukaryota</taxon>
        <taxon>Metazoa</taxon>
        <taxon>Ecdysozoa</taxon>
        <taxon>Nematoda</taxon>
        <taxon>Enoplea</taxon>
        <taxon>Dorylaimia</taxon>
        <taxon>Mermithida</taxon>
        <taxon>Mermithoidea</taxon>
        <taxon>Mermithidae</taxon>
        <taxon>Romanomermis</taxon>
    </lineage>
</organism>
<keyword evidence="2" id="KW-1185">Reference proteome</keyword>
<dbReference type="AlphaFoldDB" id="A0A915JBA1"/>
<name>A0A915JBA1_ROMCU</name>
<evidence type="ECO:0000256" key="1">
    <source>
        <dbReference type="SAM" id="MobiDB-lite"/>
    </source>
</evidence>
<dbReference type="Proteomes" id="UP000887565">
    <property type="component" value="Unplaced"/>
</dbReference>
<evidence type="ECO:0000313" key="3">
    <source>
        <dbReference type="WBParaSite" id="nRc.2.0.1.t22926-RA"/>
    </source>
</evidence>
<proteinExistence type="predicted"/>
<evidence type="ECO:0000313" key="2">
    <source>
        <dbReference type="Proteomes" id="UP000887565"/>
    </source>
</evidence>
<reference evidence="3" key="1">
    <citation type="submission" date="2022-11" db="UniProtKB">
        <authorList>
            <consortium name="WormBaseParasite"/>
        </authorList>
    </citation>
    <scope>IDENTIFICATION</scope>
</reference>
<accession>A0A915JBA1</accession>
<sequence length="73" mass="8442">MPTSHRRSQEEYVLDLDIPDWYNCSDCKLTTPHHRNLHNTDEGHAKLPRSQKDNTTPPPIKTIIGVFVVLYSL</sequence>
<protein>
    <submittedName>
        <fullName evidence="3">Uncharacterized protein</fullName>
    </submittedName>
</protein>
<feature type="region of interest" description="Disordered" evidence="1">
    <location>
        <begin position="32"/>
        <end position="58"/>
    </location>
</feature>